<organism evidence="2 3">
    <name type="scientific">Caldalkalibacillus uzonensis</name>
    <dbReference type="NCBI Taxonomy" id="353224"/>
    <lineage>
        <taxon>Bacteria</taxon>
        <taxon>Bacillati</taxon>
        <taxon>Bacillota</taxon>
        <taxon>Bacilli</taxon>
        <taxon>Bacillales</taxon>
        <taxon>Bacillaceae</taxon>
        <taxon>Caldalkalibacillus</taxon>
    </lineage>
</organism>
<feature type="domain" description="PepSY" evidence="1">
    <location>
        <begin position="85"/>
        <end position="142"/>
    </location>
</feature>
<name>A0ABU0CY43_9BACI</name>
<dbReference type="Gene3D" id="3.10.450.40">
    <property type="match status" value="1"/>
</dbReference>
<proteinExistence type="predicted"/>
<keyword evidence="3" id="KW-1185">Reference proteome</keyword>
<evidence type="ECO:0000313" key="3">
    <source>
        <dbReference type="Proteomes" id="UP001232445"/>
    </source>
</evidence>
<dbReference type="RefSeq" id="WP_307343730.1">
    <property type="nucleotide sequence ID" value="NZ_JAUSUQ010000030.1"/>
</dbReference>
<accession>A0ABU0CY43</accession>
<gene>
    <name evidence="2" type="ORF">J2S00_003917</name>
</gene>
<evidence type="ECO:0000313" key="2">
    <source>
        <dbReference type="EMBL" id="MDQ0341073.1"/>
    </source>
</evidence>
<reference evidence="2 3" key="1">
    <citation type="submission" date="2023-07" db="EMBL/GenBank/DDBJ databases">
        <title>Genomic Encyclopedia of Type Strains, Phase IV (KMG-IV): sequencing the most valuable type-strain genomes for metagenomic binning, comparative biology and taxonomic classification.</title>
        <authorList>
            <person name="Goeker M."/>
        </authorList>
    </citation>
    <scope>NUCLEOTIDE SEQUENCE [LARGE SCALE GENOMIC DNA]</scope>
    <source>
        <strain evidence="2 3">DSM 17740</strain>
    </source>
</reference>
<comment type="caution">
    <text evidence="2">The sequence shown here is derived from an EMBL/GenBank/DDBJ whole genome shotgun (WGS) entry which is preliminary data.</text>
</comment>
<dbReference type="InterPro" id="IPR025711">
    <property type="entry name" value="PepSY"/>
</dbReference>
<dbReference type="Proteomes" id="UP001232445">
    <property type="component" value="Unassembled WGS sequence"/>
</dbReference>
<sequence>MDQHFQYPYYCPIPPQALSLGGEYRPWDNNWNNNDWNNNWWNNNWNNPVWPPYWYPTWNNNWDNNYWQNPWWDNNNWNNFNSNMITRQRAVEIALQRIPGQVIKVEMDTENGRLVYEVYIRTPQHIYEVKVDAYVGQVLKVEIED</sequence>
<dbReference type="Pfam" id="PF03413">
    <property type="entry name" value="PepSY"/>
    <property type="match status" value="1"/>
</dbReference>
<evidence type="ECO:0000259" key="1">
    <source>
        <dbReference type="Pfam" id="PF03413"/>
    </source>
</evidence>
<dbReference type="EMBL" id="JAUSUQ010000030">
    <property type="protein sequence ID" value="MDQ0341073.1"/>
    <property type="molecule type" value="Genomic_DNA"/>
</dbReference>
<protein>
    <submittedName>
        <fullName evidence="2">Membrane protein YkoI</fullName>
    </submittedName>
</protein>